<protein>
    <recommendedName>
        <fullName evidence="3">Excreted virulence factor EspC (Type VII ESX diderm)</fullName>
    </recommendedName>
</protein>
<gene>
    <name evidence="1" type="ORF">GCM10023225_06790</name>
</gene>
<evidence type="ECO:0000313" key="2">
    <source>
        <dbReference type="Proteomes" id="UP001501195"/>
    </source>
</evidence>
<keyword evidence="2" id="KW-1185">Reference proteome</keyword>
<accession>A0ABP9HBD4</accession>
<name>A0ABP9HBD4_9ACTN</name>
<sequence>MRTGVETGELQVAARSHASAADSTNALATALSAQAAATSAWSSGVLAGAAERFFTTLAWAATSGAGELSGLASRLQASADGYDLAELIAATRFGLDTTALHDGGVR</sequence>
<dbReference type="EMBL" id="BAABIL010000078">
    <property type="protein sequence ID" value="GAA4966500.1"/>
    <property type="molecule type" value="Genomic_DNA"/>
</dbReference>
<dbReference type="Proteomes" id="UP001501195">
    <property type="component" value="Unassembled WGS sequence"/>
</dbReference>
<organism evidence="1 2">
    <name type="scientific">Kineococcus glutinatus</name>
    <dbReference type="NCBI Taxonomy" id="1070872"/>
    <lineage>
        <taxon>Bacteria</taxon>
        <taxon>Bacillati</taxon>
        <taxon>Actinomycetota</taxon>
        <taxon>Actinomycetes</taxon>
        <taxon>Kineosporiales</taxon>
        <taxon>Kineosporiaceae</taxon>
        <taxon>Kineococcus</taxon>
    </lineage>
</organism>
<evidence type="ECO:0000313" key="1">
    <source>
        <dbReference type="EMBL" id="GAA4966500.1"/>
    </source>
</evidence>
<dbReference type="RefSeq" id="WP_345710934.1">
    <property type="nucleotide sequence ID" value="NZ_BAABIL010000078.1"/>
</dbReference>
<comment type="caution">
    <text evidence="1">The sequence shown here is derived from an EMBL/GenBank/DDBJ whole genome shotgun (WGS) entry which is preliminary data.</text>
</comment>
<evidence type="ECO:0008006" key="3">
    <source>
        <dbReference type="Google" id="ProtNLM"/>
    </source>
</evidence>
<proteinExistence type="predicted"/>
<reference evidence="2" key="1">
    <citation type="journal article" date="2019" name="Int. J. Syst. Evol. Microbiol.">
        <title>The Global Catalogue of Microorganisms (GCM) 10K type strain sequencing project: providing services to taxonomists for standard genome sequencing and annotation.</title>
        <authorList>
            <consortium name="The Broad Institute Genomics Platform"/>
            <consortium name="The Broad Institute Genome Sequencing Center for Infectious Disease"/>
            <person name="Wu L."/>
            <person name="Ma J."/>
        </authorList>
    </citation>
    <scope>NUCLEOTIDE SEQUENCE [LARGE SCALE GENOMIC DNA]</scope>
    <source>
        <strain evidence="2">JCM 18126</strain>
    </source>
</reference>